<dbReference type="Gene3D" id="3.90.1680.10">
    <property type="entry name" value="SOS response associated peptidase-like"/>
    <property type="match status" value="1"/>
</dbReference>
<dbReference type="eggNOG" id="COG2135">
    <property type="taxonomic scope" value="Bacteria"/>
</dbReference>
<organism evidence="9 10">
    <name type="scientific">Sedimentitalea nanhaiensis</name>
    <dbReference type="NCBI Taxonomy" id="999627"/>
    <lineage>
        <taxon>Bacteria</taxon>
        <taxon>Pseudomonadati</taxon>
        <taxon>Pseudomonadota</taxon>
        <taxon>Alphaproteobacteria</taxon>
        <taxon>Rhodobacterales</taxon>
        <taxon>Paracoccaceae</taxon>
        <taxon>Sedimentitalea</taxon>
    </lineage>
</organism>
<feature type="non-terminal residue" evidence="9">
    <location>
        <position position="1"/>
    </location>
</feature>
<evidence type="ECO:0000256" key="7">
    <source>
        <dbReference type="ARBA" id="ARBA00023239"/>
    </source>
</evidence>
<dbReference type="GO" id="GO:0008233">
    <property type="term" value="F:peptidase activity"/>
    <property type="evidence" value="ECO:0007669"/>
    <property type="project" value="UniProtKB-KW"/>
</dbReference>
<dbReference type="GO" id="GO:0006508">
    <property type="term" value="P:proteolysis"/>
    <property type="evidence" value="ECO:0007669"/>
    <property type="project" value="UniProtKB-KW"/>
</dbReference>
<dbReference type="PANTHER" id="PTHR13604">
    <property type="entry name" value="DC12-RELATED"/>
    <property type="match status" value="1"/>
</dbReference>
<dbReference type="GO" id="GO:0106300">
    <property type="term" value="P:protein-DNA covalent cross-linking repair"/>
    <property type="evidence" value="ECO:0007669"/>
    <property type="project" value="InterPro"/>
</dbReference>
<evidence type="ECO:0000256" key="6">
    <source>
        <dbReference type="ARBA" id="ARBA00023125"/>
    </source>
</evidence>
<protein>
    <recommendedName>
        <fullName evidence="8">Abasic site processing protein</fullName>
        <ecNumber evidence="8">3.4.-.-</ecNumber>
    </recommendedName>
</protein>
<evidence type="ECO:0000256" key="2">
    <source>
        <dbReference type="ARBA" id="ARBA00022670"/>
    </source>
</evidence>
<evidence type="ECO:0000256" key="8">
    <source>
        <dbReference type="RuleBase" id="RU364100"/>
    </source>
</evidence>
<dbReference type="PANTHER" id="PTHR13604:SF0">
    <property type="entry name" value="ABASIC SITE PROCESSING PROTEIN HMCES"/>
    <property type="match status" value="1"/>
</dbReference>
<keyword evidence="2 8" id="KW-0645">Protease</keyword>
<sequence length="129" mass="14348">EAAKKPTFRNAWKSGRCLIPAGGYYEWTGEKGHKQPHVILSAGNEETLWFAGLSSHWNDIHTCAILTRPANACVEQVHNRMPVILNSDEREAWMGGTDDAGIGADAILKHHPVKRFGMRDDGPELVEEM</sequence>
<dbReference type="SUPFAM" id="SSF143081">
    <property type="entry name" value="BB1717-like"/>
    <property type="match status" value="1"/>
</dbReference>
<dbReference type="Pfam" id="PF02586">
    <property type="entry name" value="SRAP"/>
    <property type="match status" value="1"/>
</dbReference>
<evidence type="ECO:0000256" key="5">
    <source>
        <dbReference type="ARBA" id="ARBA00023124"/>
    </source>
</evidence>
<keyword evidence="3" id="KW-0227">DNA damage</keyword>
<dbReference type="InterPro" id="IPR003738">
    <property type="entry name" value="SRAP"/>
</dbReference>
<dbReference type="RefSeq" id="WP_139236640.1">
    <property type="nucleotide sequence ID" value="NZ_FPAW01000054.1"/>
</dbReference>
<accession>A0A1I7EA71</accession>
<keyword evidence="10" id="KW-1185">Reference proteome</keyword>
<dbReference type="OrthoDB" id="9782620at2"/>
<dbReference type="Proteomes" id="UP000182466">
    <property type="component" value="Unassembled WGS sequence"/>
</dbReference>
<dbReference type="GO" id="GO:0003697">
    <property type="term" value="F:single-stranded DNA binding"/>
    <property type="evidence" value="ECO:0007669"/>
    <property type="project" value="InterPro"/>
</dbReference>
<evidence type="ECO:0000256" key="3">
    <source>
        <dbReference type="ARBA" id="ARBA00022763"/>
    </source>
</evidence>
<dbReference type="EMBL" id="FPAW01000054">
    <property type="protein sequence ID" value="SFU20834.1"/>
    <property type="molecule type" value="Genomic_DNA"/>
</dbReference>
<proteinExistence type="inferred from homology"/>
<evidence type="ECO:0000313" key="10">
    <source>
        <dbReference type="Proteomes" id="UP000182466"/>
    </source>
</evidence>
<keyword evidence="5" id="KW-0190">Covalent protein-DNA linkage</keyword>
<gene>
    <name evidence="9" type="ORF">SAMN05216236_1541</name>
</gene>
<comment type="similarity">
    <text evidence="1 8">Belongs to the SOS response-associated peptidase family.</text>
</comment>
<keyword evidence="4 8" id="KW-0378">Hydrolase</keyword>
<reference evidence="9 10" key="1">
    <citation type="submission" date="2016-10" db="EMBL/GenBank/DDBJ databases">
        <authorList>
            <person name="de Groot N.N."/>
        </authorList>
    </citation>
    <scope>NUCLEOTIDE SEQUENCE [LARGE SCALE GENOMIC DNA]</scope>
    <source>
        <strain evidence="9 10">CGMCC 1.10959</strain>
    </source>
</reference>
<dbReference type="AlphaFoldDB" id="A0A1I7EA71"/>
<dbReference type="InterPro" id="IPR036590">
    <property type="entry name" value="SRAP-like"/>
</dbReference>
<name>A0A1I7EA71_9RHOB</name>
<evidence type="ECO:0000313" key="9">
    <source>
        <dbReference type="EMBL" id="SFU20834.1"/>
    </source>
</evidence>
<evidence type="ECO:0000256" key="1">
    <source>
        <dbReference type="ARBA" id="ARBA00008136"/>
    </source>
</evidence>
<keyword evidence="6" id="KW-0238">DNA-binding</keyword>
<evidence type="ECO:0000256" key="4">
    <source>
        <dbReference type="ARBA" id="ARBA00022801"/>
    </source>
</evidence>
<dbReference type="GO" id="GO:0016829">
    <property type="term" value="F:lyase activity"/>
    <property type="evidence" value="ECO:0007669"/>
    <property type="project" value="UniProtKB-KW"/>
</dbReference>
<dbReference type="EC" id="3.4.-.-" evidence="8"/>
<keyword evidence="7" id="KW-0456">Lyase</keyword>